<protein>
    <submittedName>
        <fullName evidence="10">MHS family MFS transporter</fullName>
    </submittedName>
</protein>
<evidence type="ECO:0000256" key="3">
    <source>
        <dbReference type="ARBA" id="ARBA00022475"/>
    </source>
</evidence>
<feature type="domain" description="Major facilitator superfamily (MFS) profile" evidence="9">
    <location>
        <begin position="38"/>
        <end position="490"/>
    </location>
</feature>
<feature type="transmembrane region" description="Helical" evidence="8">
    <location>
        <begin position="78"/>
        <end position="99"/>
    </location>
</feature>
<keyword evidence="6 8" id="KW-0472">Membrane</keyword>
<proteinExistence type="predicted"/>
<keyword evidence="5 8" id="KW-1133">Transmembrane helix</keyword>
<feature type="transmembrane region" description="Helical" evidence="8">
    <location>
        <begin position="424"/>
        <end position="448"/>
    </location>
</feature>
<evidence type="ECO:0000313" key="10">
    <source>
        <dbReference type="EMBL" id="UOQ70680.1"/>
    </source>
</evidence>
<dbReference type="SUPFAM" id="SSF103473">
    <property type="entry name" value="MFS general substrate transporter"/>
    <property type="match status" value="1"/>
</dbReference>
<dbReference type="RefSeq" id="WP_244674098.1">
    <property type="nucleotide sequence ID" value="NZ_CP095046.1"/>
</dbReference>
<dbReference type="InterPro" id="IPR020846">
    <property type="entry name" value="MFS_dom"/>
</dbReference>
<evidence type="ECO:0000313" key="11">
    <source>
        <dbReference type="Proteomes" id="UP000831796"/>
    </source>
</evidence>
<dbReference type="Gene3D" id="1.20.1250.20">
    <property type="entry name" value="MFS general substrate transporter like domains"/>
    <property type="match status" value="2"/>
</dbReference>
<evidence type="ECO:0000256" key="4">
    <source>
        <dbReference type="ARBA" id="ARBA00022692"/>
    </source>
</evidence>
<dbReference type="GO" id="GO:0005886">
    <property type="term" value="C:plasma membrane"/>
    <property type="evidence" value="ECO:0007669"/>
    <property type="project" value="UniProtKB-SubCell"/>
</dbReference>
<sequence>MELGLDSPSPDLSATTAPTDAPVAHDNNAVETSKIWQVITASSVGTVIEWYDFYIFGSLAAIIGPVLFGSQGKPEETLLGMLAVFGAGFVVRPFGALFFGRVGDMIGRKYTFLLTLLIMGGSTVVTGLIPSYDKIGLAAPLIVLVLRLLQGLALGGEYGGAATYVAEHAPDKRRGYFTSFIQITATGGLILSILVIVITRKLTGEEAFREWGWRVPFLLSALLVVASYYIRLKLHESPLFAKAKAEGKTSTSPLRDSFLNPVNRRLVLVALFGVTMGQGVIFYTSQFQAYSFMQNTLKMDLVDASIVLVTAMLLATPLFVYFGSLSDRIGRKRIIMTGMLCGALFTIPLFHGIQAFAGPLTEITPATVDAAGKAVPAVMKALDPNLPAIIALTFCLVLFVTMVYGPIAAYLVELFPTKVRYTSLSVPYHIGNGVFGGFVPLVATWISVWAATQPAGTFWQEHSSLSGLLYPVLVALICFVVGMKYMKDVRNVRIMD</sequence>
<dbReference type="Pfam" id="PF00083">
    <property type="entry name" value="Sugar_tr"/>
    <property type="match status" value="2"/>
</dbReference>
<comment type="subcellular location">
    <subcellularLocation>
        <location evidence="1">Cell membrane</location>
        <topology evidence="1">Multi-pass membrane protein</topology>
    </subcellularLocation>
</comment>
<evidence type="ECO:0000256" key="5">
    <source>
        <dbReference type="ARBA" id="ARBA00022989"/>
    </source>
</evidence>
<feature type="region of interest" description="Disordered" evidence="7">
    <location>
        <begin position="1"/>
        <end position="24"/>
    </location>
</feature>
<dbReference type="FunFam" id="1.20.1250.20:FF:000001">
    <property type="entry name" value="Dicarboxylate MFS transporter"/>
    <property type="match status" value="1"/>
</dbReference>
<organism evidence="10 11">
    <name type="scientific">Hymenobacter cellulosilyticus</name>
    <dbReference type="NCBI Taxonomy" id="2932248"/>
    <lineage>
        <taxon>Bacteria</taxon>
        <taxon>Pseudomonadati</taxon>
        <taxon>Bacteroidota</taxon>
        <taxon>Cytophagia</taxon>
        <taxon>Cytophagales</taxon>
        <taxon>Hymenobacteraceae</taxon>
        <taxon>Hymenobacter</taxon>
    </lineage>
</organism>
<feature type="transmembrane region" description="Helical" evidence="8">
    <location>
        <begin position="388"/>
        <end position="412"/>
    </location>
</feature>
<dbReference type="AlphaFoldDB" id="A0A8T9Q4F8"/>
<dbReference type="EMBL" id="CP095046">
    <property type="protein sequence ID" value="UOQ70680.1"/>
    <property type="molecule type" value="Genomic_DNA"/>
</dbReference>
<dbReference type="PANTHER" id="PTHR43045:SF7">
    <property type="entry name" value="MAJOR FACILITATOR SUPERFAMILY TRANSPORTER"/>
    <property type="match status" value="1"/>
</dbReference>
<name>A0A8T9Q4F8_9BACT</name>
<feature type="transmembrane region" description="Helical" evidence="8">
    <location>
        <begin position="176"/>
        <end position="199"/>
    </location>
</feature>
<feature type="transmembrane region" description="Helical" evidence="8">
    <location>
        <begin position="111"/>
        <end position="129"/>
    </location>
</feature>
<reference evidence="10" key="1">
    <citation type="submission" date="2022-04" db="EMBL/GenBank/DDBJ databases">
        <title>Hymenobacter sp. isolated from the air.</title>
        <authorList>
            <person name="Won M."/>
            <person name="Lee C.-M."/>
            <person name="Woen H.-Y."/>
            <person name="Kwon S.-W."/>
        </authorList>
    </citation>
    <scope>NUCLEOTIDE SEQUENCE</scope>
    <source>
        <strain evidence="10">5116S-3</strain>
    </source>
</reference>
<dbReference type="InterPro" id="IPR005829">
    <property type="entry name" value="Sugar_transporter_CS"/>
</dbReference>
<keyword evidence="2" id="KW-0813">Transport</keyword>
<dbReference type="Proteomes" id="UP000831796">
    <property type="component" value="Chromosome"/>
</dbReference>
<feature type="transmembrane region" description="Helical" evidence="8">
    <location>
        <begin position="304"/>
        <end position="322"/>
    </location>
</feature>
<keyword evidence="11" id="KW-1185">Reference proteome</keyword>
<feature type="transmembrane region" description="Helical" evidence="8">
    <location>
        <begin position="468"/>
        <end position="486"/>
    </location>
</feature>
<feature type="transmembrane region" description="Helical" evidence="8">
    <location>
        <begin position="53"/>
        <end position="72"/>
    </location>
</feature>
<dbReference type="PROSITE" id="PS00217">
    <property type="entry name" value="SUGAR_TRANSPORT_2"/>
    <property type="match status" value="1"/>
</dbReference>
<gene>
    <name evidence="10" type="ORF">MUN79_18490</name>
</gene>
<evidence type="ECO:0000256" key="8">
    <source>
        <dbReference type="SAM" id="Phobius"/>
    </source>
</evidence>
<keyword evidence="3" id="KW-1003">Cell membrane</keyword>
<feature type="transmembrane region" description="Helical" evidence="8">
    <location>
        <begin position="211"/>
        <end position="230"/>
    </location>
</feature>
<dbReference type="CDD" id="cd17369">
    <property type="entry name" value="MFS_ShiA_like"/>
    <property type="match status" value="1"/>
</dbReference>
<keyword evidence="4 8" id="KW-0812">Transmembrane</keyword>
<feature type="transmembrane region" description="Helical" evidence="8">
    <location>
        <begin position="135"/>
        <end position="155"/>
    </location>
</feature>
<dbReference type="PROSITE" id="PS50850">
    <property type="entry name" value="MFS"/>
    <property type="match status" value="1"/>
</dbReference>
<evidence type="ECO:0000256" key="1">
    <source>
        <dbReference type="ARBA" id="ARBA00004651"/>
    </source>
</evidence>
<feature type="transmembrane region" description="Helical" evidence="8">
    <location>
        <begin position="334"/>
        <end position="353"/>
    </location>
</feature>
<dbReference type="PANTHER" id="PTHR43045">
    <property type="entry name" value="SHIKIMATE TRANSPORTER"/>
    <property type="match status" value="1"/>
</dbReference>
<dbReference type="KEGG" id="hcu:MUN79_18490"/>
<evidence type="ECO:0000256" key="6">
    <source>
        <dbReference type="ARBA" id="ARBA00023136"/>
    </source>
</evidence>
<dbReference type="InterPro" id="IPR005828">
    <property type="entry name" value="MFS_sugar_transport-like"/>
</dbReference>
<dbReference type="InterPro" id="IPR036259">
    <property type="entry name" value="MFS_trans_sf"/>
</dbReference>
<accession>A0A8T9Q4F8</accession>
<evidence type="ECO:0000259" key="9">
    <source>
        <dbReference type="PROSITE" id="PS50850"/>
    </source>
</evidence>
<evidence type="ECO:0000256" key="7">
    <source>
        <dbReference type="SAM" id="MobiDB-lite"/>
    </source>
</evidence>
<dbReference type="GO" id="GO:0022857">
    <property type="term" value="F:transmembrane transporter activity"/>
    <property type="evidence" value="ECO:0007669"/>
    <property type="project" value="InterPro"/>
</dbReference>
<evidence type="ECO:0000256" key="2">
    <source>
        <dbReference type="ARBA" id="ARBA00022448"/>
    </source>
</evidence>